<dbReference type="GO" id="GO:0004534">
    <property type="term" value="F:5'-3' RNA exonuclease activity"/>
    <property type="evidence" value="ECO:0007669"/>
    <property type="project" value="TreeGrafter"/>
</dbReference>
<dbReference type="Gene3D" id="1.10.150.650">
    <property type="match status" value="1"/>
</dbReference>
<dbReference type="InterPro" id="IPR004013">
    <property type="entry name" value="PHP_dom"/>
</dbReference>
<protein>
    <submittedName>
        <fullName evidence="2">PHP domain-containing protein</fullName>
    </submittedName>
</protein>
<dbReference type="Pfam" id="PF02811">
    <property type="entry name" value="PHP"/>
    <property type="match status" value="1"/>
</dbReference>
<accession>A0A7X0W0K5</accession>
<dbReference type="AlphaFoldDB" id="A0A7X0W0K5"/>
<dbReference type="CDD" id="cd07438">
    <property type="entry name" value="PHP_HisPPase_AMP"/>
    <property type="match status" value="1"/>
</dbReference>
<organism evidence="2 3">
    <name type="scientific">Cohnella zeiphila</name>
    <dbReference type="NCBI Taxonomy" id="2761120"/>
    <lineage>
        <taxon>Bacteria</taxon>
        <taxon>Bacillati</taxon>
        <taxon>Bacillota</taxon>
        <taxon>Bacilli</taxon>
        <taxon>Bacillales</taxon>
        <taxon>Paenibacillaceae</taxon>
        <taxon>Cohnella</taxon>
    </lineage>
</organism>
<dbReference type="PANTHER" id="PTHR42924">
    <property type="entry name" value="EXONUCLEASE"/>
    <property type="match status" value="1"/>
</dbReference>
<name>A0A7X0W0K5_9BACL</name>
<dbReference type="EMBL" id="JACJVO010000042">
    <property type="protein sequence ID" value="MBB6735158.1"/>
    <property type="molecule type" value="Genomic_DNA"/>
</dbReference>
<evidence type="ECO:0000259" key="1">
    <source>
        <dbReference type="SMART" id="SM00481"/>
    </source>
</evidence>
<dbReference type="InterPro" id="IPR016195">
    <property type="entry name" value="Pol/histidinol_Pase-like"/>
</dbReference>
<dbReference type="GO" id="GO:0035312">
    <property type="term" value="F:5'-3' DNA exonuclease activity"/>
    <property type="evidence" value="ECO:0007669"/>
    <property type="project" value="TreeGrafter"/>
</dbReference>
<proteinExistence type="predicted"/>
<dbReference type="InterPro" id="IPR052018">
    <property type="entry name" value="PHP_domain"/>
</dbReference>
<feature type="domain" description="Polymerase/histidinol phosphatase N-terminal" evidence="1">
    <location>
        <begin position="8"/>
        <end position="73"/>
    </location>
</feature>
<dbReference type="Proteomes" id="UP000564644">
    <property type="component" value="Unassembled WGS sequence"/>
</dbReference>
<dbReference type="PANTHER" id="PTHR42924:SF3">
    <property type="entry name" value="POLYMERASE_HISTIDINOL PHOSPHATASE N-TERMINAL DOMAIN-CONTAINING PROTEIN"/>
    <property type="match status" value="1"/>
</dbReference>
<comment type="caution">
    <text evidence="2">The sequence shown here is derived from an EMBL/GenBank/DDBJ whole genome shotgun (WGS) entry which is preliminary data.</text>
</comment>
<dbReference type="SUPFAM" id="SSF89550">
    <property type="entry name" value="PHP domain-like"/>
    <property type="match status" value="1"/>
</dbReference>
<evidence type="ECO:0000313" key="2">
    <source>
        <dbReference type="EMBL" id="MBB6735158.1"/>
    </source>
</evidence>
<dbReference type="InterPro" id="IPR003141">
    <property type="entry name" value="Pol/His_phosphatase_N"/>
</dbReference>
<dbReference type="RefSeq" id="WP_185132805.1">
    <property type="nucleotide sequence ID" value="NZ_JACJVO010000042.1"/>
</dbReference>
<sequence>MSKRTFAVDLHCHTRMSDNDKSIEEVLRIARGNGVTHLAVTDHDTTAGLAEAARLGGEIGIEIVPGIEISAYDFRRKRRAHVLGLFVEPGHAALEELCRPTVELRDRLSRKMVDRLIEAGYRLSWPQVQAYAAGGTGVYKQHIMHALMDEGYCDAIYSPLYRELFSRGEGGEPGIAHLPMTYVDAFDAIEAVAKAGGVPILAHPGQLGNFEAVEEWAEAGLRGIEAYHPSHLEEHVALALDMADRFGLFVTGGADYHGFYGDPECLPGDCGVDLGRLESLKAEAALRGGVAR</sequence>
<dbReference type="Gene3D" id="3.20.20.140">
    <property type="entry name" value="Metal-dependent hydrolases"/>
    <property type="match status" value="1"/>
</dbReference>
<evidence type="ECO:0000313" key="3">
    <source>
        <dbReference type="Proteomes" id="UP000564644"/>
    </source>
</evidence>
<keyword evidence="3" id="KW-1185">Reference proteome</keyword>
<gene>
    <name evidence="2" type="ORF">H7C18_30025</name>
</gene>
<dbReference type="SMART" id="SM00481">
    <property type="entry name" value="POLIIIAc"/>
    <property type="match status" value="1"/>
</dbReference>
<reference evidence="2 3" key="1">
    <citation type="submission" date="2020-08" db="EMBL/GenBank/DDBJ databases">
        <title>Cohnella phylogeny.</title>
        <authorList>
            <person name="Dunlap C."/>
        </authorList>
    </citation>
    <scope>NUCLEOTIDE SEQUENCE [LARGE SCALE GENOMIC DNA]</scope>
    <source>
        <strain evidence="2 3">CBP 2801</strain>
    </source>
</reference>